<evidence type="ECO:0000313" key="2">
    <source>
        <dbReference type="EMBL" id="KIC66698.1"/>
    </source>
</evidence>
<dbReference type="Proteomes" id="UP000031196">
    <property type="component" value="Unassembled WGS sequence"/>
</dbReference>
<dbReference type="InterPro" id="IPR036866">
    <property type="entry name" value="RibonucZ/Hydroxyglut_hydro"/>
</dbReference>
<reference evidence="2 3" key="1">
    <citation type="submission" date="2014-12" db="EMBL/GenBank/DDBJ databases">
        <title>Genome sequencing of Arthrobacter phenanthrenivorans SWC37.</title>
        <authorList>
            <person name="Tan P.W."/>
            <person name="Chan K.-G."/>
        </authorList>
    </citation>
    <scope>NUCLEOTIDE SEQUENCE [LARGE SCALE GENOMIC DNA]</scope>
    <source>
        <strain evidence="2 3">SWC37</strain>
    </source>
</reference>
<dbReference type="InterPro" id="IPR001279">
    <property type="entry name" value="Metallo-B-lactamas"/>
</dbReference>
<dbReference type="PANTHER" id="PTHR42951:SF22">
    <property type="entry name" value="METALLO BETA-LACTAMASE SUPERFAMILY LIPOPROTEIN"/>
    <property type="match status" value="1"/>
</dbReference>
<evidence type="ECO:0000259" key="1">
    <source>
        <dbReference type="SMART" id="SM00849"/>
    </source>
</evidence>
<protein>
    <submittedName>
        <fullName evidence="2">Lactamase</fullName>
    </submittedName>
</protein>
<dbReference type="Gene3D" id="3.60.15.10">
    <property type="entry name" value="Ribonuclease Z/Hydroxyacylglutathione hydrolase-like"/>
    <property type="match status" value="1"/>
</dbReference>
<accession>A0A0B4EJ73</accession>
<dbReference type="SUPFAM" id="SSF56281">
    <property type="entry name" value="Metallo-hydrolase/oxidoreductase"/>
    <property type="match status" value="1"/>
</dbReference>
<dbReference type="Pfam" id="PF00753">
    <property type="entry name" value="Lactamase_B"/>
    <property type="match status" value="1"/>
</dbReference>
<proteinExistence type="predicted"/>
<dbReference type="SMART" id="SM00849">
    <property type="entry name" value="Lactamase_B"/>
    <property type="match status" value="1"/>
</dbReference>
<dbReference type="InterPro" id="IPR050855">
    <property type="entry name" value="NDM-1-like"/>
</dbReference>
<dbReference type="EMBL" id="JWTB01000019">
    <property type="protein sequence ID" value="KIC66698.1"/>
    <property type="molecule type" value="Genomic_DNA"/>
</dbReference>
<organism evidence="2 3">
    <name type="scientific">Pseudarthrobacter phenanthrenivorans</name>
    <name type="common">Arthrobacter phenanthrenivorans</name>
    <dbReference type="NCBI Taxonomy" id="361575"/>
    <lineage>
        <taxon>Bacteria</taxon>
        <taxon>Bacillati</taxon>
        <taxon>Actinomycetota</taxon>
        <taxon>Actinomycetes</taxon>
        <taxon>Micrococcales</taxon>
        <taxon>Micrococcaceae</taxon>
        <taxon>Pseudarthrobacter</taxon>
    </lineage>
</organism>
<dbReference type="AlphaFoldDB" id="A0A0B4EJ73"/>
<dbReference type="OrthoDB" id="3813329at2"/>
<sequence>MLRQIAERVHVHQSSFMQSNALIVQGSGGALEIDAGITTDELTCLAGDLRELGQPVVAGFSTHPHWDHMLWHPELRDAPRYAGNRCATTARERLSAPGAKERLASVIPPDLSGQVPLDLLGQLTALPPDTTHVPWEGPAIRILEHNAHAPGHTALVIEDARVLVAGDMLSDILIPILDFGSSSDPIQDYLDALELLEREAGNIDVVVPGHGSPAGADQVAARIGLDRAYLRTLRDGGAFDDPRGGPSPDIHDRQLAQLAGRK</sequence>
<feature type="domain" description="Metallo-beta-lactamase" evidence="1">
    <location>
        <begin position="18"/>
        <end position="210"/>
    </location>
</feature>
<gene>
    <name evidence="2" type="ORF">RM50_09790</name>
</gene>
<name>A0A0B4EJ73_PSEPS</name>
<dbReference type="PANTHER" id="PTHR42951">
    <property type="entry name" value="METALLO-BETA-LACTAMASE DOMAIN-CONTAINING"/>
    <property type="match status" value="1"/>
</dbReference>
<comment type="caution">
    <text evidence="2">The sequence shown here is derived from an EMBL/GenBank/DDBJ whole genome shotgun (WGS) entry which is preliminary data.</text>
</comment>
<evidence type="ECO:0000313" key="3">
    <source>
        <dbReference type="Proteomes" id="UP000031196"/>
    </source>
</evidence>